<evidence type="ECO:0000313" key="6">
    <source>
        <dbReference type="Proteomes" id="UP000694422"/>
    </source>
</evidence>
<evidence type="ECO:0000256" key="3">
    <source>
        <dbReference type="ARBA" id="ARBA00038336"/>
    </source>
</evidence>
<dbReference type="AlphaFoldDB" id="A0A8C9Q5V4"/>
<evidence type="ECO:0000313" key="5">
    <source>
        <dbReference type="Ensembl" id="ENSSDAP00000017777.1"/>
    </source>
</evidence>
<dbReference type="Ensembl" id="ENSSDAT00000020302.1">
    <property type="protein sequence ID" value="ENSSDAP00000017777.1"/>
    <property type="gene ID" value="ENSSDAG00000016196.1"/>
</dbReference>
<dbReference type="Gene3D" id="1.25.40.10">
    <property type="entry name" value="Tetratricopeptide repeat domain"/>
    <property type="match status" value="3"/>
</dbReference>
<keyword evidence="2 4" id="KW-0802">TPR repeat</keyword>
<keyword evidence="6" id="KW-1185">Reference proteome</keyword>
<dbReference type="GO" id="GO:0051607">
    <property type="term" value="P:defense response to virus"/>
    <property type="evidence" value="ECO:0007669"/>
    <property type="project" value="TreeGrafter"/>
</dbReference>
<dbReference type="InterPro" id="IPR011990">
    <property type="entry name" value="TPR-like_helical_dom_sf"/>
</dbReference>
<dbReference type="GO" id="GO:0003723">
    <property type="term" value="F:RNA binding"/>
    <property type="evidence" value="ECO:0007669"/>
    <property type="project" value="TreeGrafter"/>
</dbReference>
<dbReference type="SUPFAM" id="SSF48452">
    <property type="entry name" value="TPR-like"/>
    <property type="match status" value="3"/>
</dbReference>
<reference evidence="5" key="1">
    <citation type="submission" date="2025-08" db="UniProtKB">
        <authorList>
            <consortium name="Ensembl"/>
        </authorList>
    </citation>
    <scope>IDENTIFICATION</scope>
</reference>
<evidence type="ECO:0008006" key="7">
    <source>
        <dbReference type="Google" id="ProtNLM"/>
    </source>
</evidence>
<comment type="similarity">
    <text evidence="3">Belongs to the IFIT family.</text>
</comment>
<accession>A0A8C9Q5V4</accession>
<dbReference type="PANTHER" id="PTHR10271:SF16">
    <property type="entry name" value="INTERFERON-INDUCED PROTEIN WITH TETRATRICOPEPTIDE REPEATS 1B"/>
    <property type="match status" value="1"/>
</dbReference>
<sequence>SVQFLKNPLLFHSENAHDHGIQDKLGQLRCHFTWGLEIEDNAIPDLESRVMEEIEFLDTRYNVGIHNLLAYVKHLNGQEEEALQSLREAEDLVQREHAHQADLRSLVTWGNCAWVYYHMGRLAEAQTYLDKVEDTCKKFASPSHYRLESPEMECEEGWALLKCGRKHYQRAKACFERALRVEPENPEFSLGFAISSFRLDYDDENVISLEPLQRAVRLNPEDAYVKVLLALKLQDVGQEVEGEGYIEEALNSTSSQSYVFQYASKFYRKKGCVDKAIELLKKTLEERPNSAYLHHQLGLCYRRNMNPRRQERENVHRWVQLAIKEFQETVRLKPRFEMAYVYIAEMYAVRGQCREAEENFQKALCMDNLADHIQQDIHYHYGRFQQFHMRSEDKAITHYLKGLKIEERSFARKNLISALENLAKSRVNQNVSVVESVSLLGLSHKLKGEVKEALLCYERALRLTDQLNPVF</sequence>
<dbReference type="PROSITE" id="PS50005">
    <property type="entry name" value="TPR"/>
    <property type="match status" value="1"/>
</dbReference>
<dbReference type="Proteomes" id="UP000694422">
    <property type="component" value="Unplaced"/>
</dbReference>
<evidence type="ECO:0000256" key="1">
    <source>
        <dbReference type="ARBA" id="ARBA00022737"/>
    </source>
</evidence>
<dbReference type="InterPro" id="IPR019734">
    <property type="entry name" value="TPR_rpt"/>
</dbReference>
<protein>
    <recommendedName>
        <fullName evidence="7">Interferon induced protein with tetratricopeptide repeats 1B</fullName>
    </recommendedName>
</protein>
<proteinExistence type="inferred from homology"/>
<evidence type="ECO:0000256" key="4">
    <source>
        <dbReference type="PROSITE-ProRule" id="PRU00339"/>
    </source>
</evidence>
<name>A0A8C9Q5V4_SPEDA</name>
<dbReference type="SMART" id="SM00028">
    <property type="entry name" value="TPR"/>
    <property type="match status" value="6"/>
</dbReference>
<feature type="repeat" description="TPR" evidence="4">
    <location>
        <begin position="257"/>
        <end position="290"/>
    </location>
</feature>
<dbReference type="FunFam" id="1.25.40.10:FF:000026">
    <property type="entry name" value="Interferon-induced protein with tetratricopeptide repeats 5"/>
    <property type="match status" value="1"/>
</dbReference>
<evidence type="ECO:0000256" key="2">
    <source>
        <dbReference type="ARBA" id="ARBA00022803"/>
    </source>
</evidence>
<organism evidence="5 6">
    <name type="scientific">Spermophilus dauricus</name>
    <name type="common">Daurian ground squirrel</name>
    <dbReference type="NCBI Taxonomy" id="99837"/>
    <lineage>
        <taxon>Eukaryota</taxon>
        <taxon>Metazoa</taxon>
        <taxon>Chordata</taxon>
        <taxon>Craniata</taxon>
        <taxon>Vertebrata</taxon>
        <taxon>Euteleostomi</taxon>
        <taxon>Mammalia</taxon>
        <taxon>Eutheria</taxon>
        <taxon>Euarchontoglires</taxon>
        <taxon>Glires</taxon>
        <taxon>Rodentia</taxon>
        <taxon>Sciuromorpha</taxon>
        <taxon>Sciuridae</taxon>
        <taxon>Xerinae</taxon>
        <taxon>Marmotini</taxon>
        <taxon>Spermophilus</taxon>
    </lineage>
</organism>
<dbReference type="GO" id="GO:0005829">
    <property type="term" value="C:cytosol"/>
    <property type="evidence" value="ECO:0007669"/>
    <property type="project" value="TreeGrafter"/>
</dbReference>
<dbReference type="PANTHER" id="PTHR10271">
    <property type="entry name" value="INTERFERON-INDUCED PROTEIN WITH TETRATRICOPEPTIDE REPEATS"/>
    <property type="match status" value="1"/>
</dbReference>
<dbReference type="Pfam" id="PF13424">
    <property type="entry name" value="TPR_12"/>
    <property type="match status" value="1"/>
</dbReference>
<reference evidence="5" key="2">
    <citation type="submission" date="2025-09" db="UniProtKB">
        <authorList>
            <consortium name="Ensembl"/>
        </authorList>
    </citation>
    <scope>IDENTIFICATION</scope>
</reference>
<keyword evidence="1" id="KW-0677">Repeat</keyword>